<dbReference type="STRING" id="86105.NF27_FX00200"/>
<reference evidence="11 12" key="1">
    <citation type="submission" date="2014-11" db="EMBL/GenBank/DDBJ databases">
        <title>A Rickettsiales Symbiont of Amoebae With Ancient Features.</title>
        <authorList>
            <person name="Schulz F."/>
            <person name="Martijn J."/>
            <person name="Wascher F."/>
            <person name="Kostanjsek R."/>
            <person name="Ettema T.J."/>
            <person name="Horn M."/>
        </authorList>
    </citation>
    <scope>NUCLEOTIDE SEQUENCE [LARGE SCALE GENOMIC DNA]</scope>
    <source>
        <strain evidence="11 12">UWC36</strain>
    </source>
</reference>
<accession>A0A0C1QGR4</accession>
<dbReference type="GO" id="GO:0005524">
    <property type="term" value="F:ATP binding"/>
    <property type="evidence" value="ECO:0007669"/>
    <property type="project" value="UniProtKB-UniRule"/>
</dbReference>
<evidence type="ECO:0000256" key="3">
    <source>
        <dbReference type="ARBA" id="ARBA00016296"/>
    </source>
</evidence>
<dbReference type="PANTHER" id="PTHR23117">
    <property type="entry name" value="GUANYLATE KINASE-RELATED"/>
    <property type="match status" value="1"/>
</dbReference>
<dbReference type="CDD" id="cd00071">
    <property type="entry name" value="GMPK"/>
    <property type="match status" value="1"/>
</dbReference>
<dbReference type="Gene3D" id="3.30.63.10">
    <property type="entry name" value="Guanylate Kinase phosphate binding domain"/>
    <property type="match status" value="1"/>
</dbReference>
<evidence type="ECO:0000256" key="8">
    <source>
        <dbReference type="ARBA" id="ARBA00030128"/>
    </source>
</evidence>
<evidence type="ECO:0000256" key="5">
    <source>
        <dbReference type="ARBA" id="ARBA00022741"/>
    </source>
</evidence>
<evidence type="ECO:0000256" key="9">
    <source>
        <dbReference type="HAMAP-Rule" id="MF_00328"/>
    </source>
</evidence>
<evidence type="ECO:0000313" key="11">
    <source>
        <dbReference type="EMBL" id="KIE04759.1"/>
    </source>
</evidence>
<evidence type="ECO:0000256" key="2">
    <source>
        <dbReference type="ARBA" id="ARBA00012961"/>
    </source>
</evidence>
<dbReference type="Proteomes" id="UP000031258">
    <property type="component" value="Unassembled WGS sequence"/>
</dbReference>
<comment type="caution">
    <text evidence="11">The sequence shown here is derived from an EMBL/GenBank/DDBJ whole genome shotgun (WGS) entry which is preliminary data.</text>
</comment>
<dbReference type="GO" id="GO:0004385">
    <property type="term" value="F:GMP kinase activity"/>
    <property type="evidence" value="ECO:0007669"/>
    <property type="project" value="UniProtKB-UniRule"/>
</dbReference>
<dbReference type="InterPro" id="IPR008145">
    <property type="entry name" value="GK/Ca_channel_bsu"/>
</dbReference>
<keyword evidence="5 9" id="KW-0547">Nucleotide-binding</keyword>
<evidence type="ECO:0000313" key="12">
    <source>
        <dbReference type="Proteomes" id="UP000031258"/>
    </source>
</evidence>
<dbReference type="FunFam" id="3.30.63.10:FF:000002">
    <property type="entry name" value="Guanylate kinase 1"/>
    <property type="match status" value="1"/>
</dbReference>
<dbReference type="NCBIfam" id="TIGR03263">
    <property type="entry name" value="guanyl_kin"/>
    <property type="match status" value="1"/>
</dbReference>
<dbReference type="InterPro" id="IPR020590">
    <property type="entry name" value="Guanylate_kinase_CS"/>
</dbReference>
<dbReference type="PROSITE" id="PS00856">
    <property type="entry name" value="GUANYLATE_KINASE_1"/>
    <property type="match status" value="1"/>
</dbReference>
<dbReference type="GO" id="GO:0005829">
    <property type="term" value="C:cytosol"/>
    <property type="evidence" value="ECO:0007669"/>
    <property type="project" value="TreeGrafter"/>
</dbReference>
<dbReference type="SMART" id="SM00072">
    <property type="entry name" value="GuKc"/>
    <property type="match status" value="1"/>
</dbReference>
<keyword evidence="7 9" id="KW-0067">ATP-binding</keyword>
<comment type="catalytic activity">
    <reaction evidence="9">
        <text>GMP + ATP = GDP + ADP</text>
        <dbReference type="Rhea" id="RHEA:20780"/>
        <dbReference type="ChEBI" id="CHEBI:30616"/>
        <dbReference type="ChEBI" id="CHEBI:58115"/>
        <dbReference type="ChEBI" id="CHEBI:58189"/>
        <dbReference type="ChEBI" id="CHEBI:456216"/>
        <dbReference type="EC" id="2.7.4.8"/>
    </reaction>
</comment>
<comment type="function">
    <text evidence="9">Essential for recycling GMP and indirectly, cGMP.</text>
</comment>
<dbReference type="Gene3D" id="3.40.50.300">
    <property type="entry name" value="P-loop containing nucleotide triphosphate hydrolases"/>
    <property type="match status" value="1"/>
</dbReference>
<comment type="subcellular location">
    <subcellularLocation>
        <location evidence="9">Cytoplasm</location>
    </subcellularLocation>
</comment>
<keyword evidence="6 9" id="KW-0418">Kinase</keyword>
<gene>
    <name evidence="11" type="primary">gmk_2</name>
    <name evidence="9" type="synonym">gmk</name>
    <name evidence="11" type="ORF">NF27_FX00200</name>
</gene>
<evidence type="ECO:0000259" key="10">
    <source>
        <dbReference type="PROSITE" id="PS50052"/>
    </source>
</evidence>
<feature type="domain" description="Guanylate kinase-like" evidence="10">
    <location>
        <begin position="13"/>
        <end position="192"/>
    </location>
</feature>
<dbReference type="Pfam" id="PF00625">
    <property type="entry name" value="Guanylate_kin"/>
    <property type="match status" value="1"/>
</dbReference>
<dbReference type="InterPro" id="IPR008144">
    <property type="entry name" value="Guanylate_kin-like_dom"/>
</dbReference>
<keyword evidence="4 9" id="KW-0808">Transferase</keyword>
<comment type="similarity">
    <text evidence="1 9">Belongs to the guanylate kinase family.</text>
</comment>
<dbReference type="PANTHER" id="PTHR23117:SF13">
    <property type="entry name" value="GUANYLATE KINASE"/>
    <property type="match status" value="1"/>
</dbReference>
<dbReference type="EC" id="2.7.4.8" evidence="2 9"/>
<feature type="binding site" evidence="9">
    <location>
        <begin position="20"/>
        <end position="27"/>
    </location>
    <ligand>
        <name>ATP</name>
        <dbReference type="ChEBI" id="CHEBI:30616"/>
    </ligand>
</feature>
<dbReference type="InterPro" id="IPR027417">
    <property type="entry name" value="P-loop_NTPase"/>
</dbReference>
<evidence type="ECO:0000256" key="6">
    <source>
        <dbReference type="ARBA" id="ARBA00022777"/>
    </source>
</evidence>
<dbReference type="PROSITE" id="PS50052">
    <property type="entry name" value="GUANYLATE_KINASE_2"/>
    <property type="match status" value="1"/>
</dbReference>
<organism evidence="11 12">
    <name type="scientific">Candidatus Jidaibacter acanthamoebae</name>
    <dbReference type="NCBI Taxonomy" id="86105"/>
    <lineage>
        <taxon>Bacteria</taxon>
        <taxon>Pseudomonadati</taxon>
        <taxon>Pseudomonadota</taxon>
        <taxon>Alphaproteobacteria</taxon>
        <taxon>Rickettsiales</taxon>
        <taxon>Candidatus Midichloriaceae</taxon>
        <taxon>Candidatus Jidaibacter</taxon>
    </lineage>
</organism>
<dbReference type="PATRIC" id="fig|86105.3.peg.1438"/>
<dbReference type="AlphaFoldDB" id="A0A0C1QGR4"/>
<name>A0A0C1QGR4_9RICK</name>
<dbReference type="SUPFAM" id="SSF52540">
    <property type="entry name" value="P-loop containing nucleoside triphosphate hydrolases"/>
    <property type="match status" value="1"/>
</dbReference>
<evidence type="ECO:0000256" key="1">
    <source>
        <dbReference type="ARBA" id="ARBA00005790"/>
    </source>
</evidence>
<protein>
    <recommendedName>
        <fullName evidence="3 9">Guanylate kinase</fullName>
        <ecNumber evidence="2 9">2.7.4.8</ecNumber>
    </recommendedName>
    <alternativeName>
        <fullName evidence="8 9">GMP kinase</fullName>
    </alternativeName>
</protein>
<evidence type="ECO:0000256" key="4">
    <source>
        <dbReference type="ARBA" id="ARBA00022679"/>
    </source>
</evidence>
<sequence>MAVQYMLQIKRRGLMLILSSPSGAGKTTLAQLLLKSDQHIRPSVSFTTRKKRANEIEGIHYYFTDHETFKRMIEQNAFLEYAEVFGEMYGTPKKFVNQHLENGEDVLFDIDWQGNRSLTQIAREDTVSVFIFPPSKKELLDRLKSRDQDSADIVKARMDKANEELSHWHEYDYSIINRDIDESLRKLLSILRAERLKKARRLGVTDFVNNLINEELE</sequence>
<proteinExistence type="inferred from homology"/>
<dbReference type="InterPro" id="IPR017665">
    <property type="entry name" value="Guanylate_kinase"/>
</dbReference>
<dbReference type="HAMAP" id="MF_00328">
    <property type="entry name" value="Guanylate_kinase"/>
    <property type="match status" value="1"/>
</dbReference>
<keyword evidence="12" id="KW-1185">Reference proteome</keyword>
<keyword evidence="9" id="KW-0963">Cytoplasm</keyword>
<evidence type="ECO:0000256" key="7">
    <source>
        <dbReference type="ARBA" id="ARBA00022840"/>
    </source>
</evidence>
<dbReference type="EMBL" id="JSWE01000146">
    <property type="protein sequence ID" value="KIE04759.1"/>
    <property type="molecule type" value="Genomic_DNA"/>
</dbReference>